<evidence type="ECO:0000256" key="1">
    <source>
        <dbReference type="ARBA" id="ARBA00022729"/>
    </source>
</evidence>
<name>A0A532USS5_UNCL8</name>
<dbReference type="SUPFAM" id="SSF69318">
    <property type="entry name" value="Integrin alpha N-terminal domain"/>
    <property type="match status" value="3"/>
</dbReference>
<dbReference type="NCBIfam" id="TIGR04183">
    <property type="entry name" value="Por_Secre_tail"/>
    <property type="match status" value="1"/>
</dbReference>
<dbReference type="InterPro" id="IPR013517">
    <property type="entry name" value="FG-GAP"/>
</dbReference>
<evidence type="ECO:0000313" key="3">
    <source>
        <dbReference type="Proteomes" id="UP000319619"/>
    </source>
</evidence>
<dbReference type="PANTHER" id="PTHR44103">
    <property type="entry name" value="PROPROTEIN CONVERTASE P"/>
    <property type="match status" value="1"/>
</dbReference>
<accession>A0A532USS5</accession>
<proteinExistence type="predicted"/>
<keyword evidence="1" id="KW-0732">Signal</keyword>
<reference evidence="2 3" key="1">
    <citation type="submission" date="2017-06" db="EMBL/GenBank/DDBJ databases">
        <title>Novel microbial phyla capable of carbon fixation and sulfur reduction in deep-sea sediments.</title>
        <authorList>
            <person name="Huang J."/>
            <person name="Baker B."/>
            <person name="Wang Y."/>
        </authorList>
    </citation>
    <scope>NUCLEOTIDE SEQUENCE [LARGE SCALE GENOMIC DNA]</scope>
    <source>
        <strain evidence="2">B3_LCP</strain>
    </source>
</reference>
<sequence>MIPPLSPLNKGGGTACRDGGIYKDKAMKTTLILFLLPALLFAQEFEFVQEFDTIPVEVEGWQIFIPWGGGGTQGTPEFCDIDSDSDLDIFAGDFSGRVKFSQNDGTIASPYFEEVVRDFEGINLSGTYAGRTTPEFCDLDGDGDYDLFSGDGRGLIHYWENIGTTQSPDFVFITDSLDYIEVVGQNTLEFRDIDVDDDYDLFIGDYYGNIWYYKNEGSATSRVLIFVTDEFANIDVGQNASPCFVDIDDDDDYDLFIGEKYGKIWYYLNEGDSLNYNFVYQTNYFGSIDVGDYASPEFADIDGDGDYDLFVGSEDYGPFFYENTGSPQTPEFRQVNEYYLTLDLGSGKSTPQLVDINGDSVLDLFADASTVLDYFENIGTTGNPNFQFVEEGWQGISHSAIQPYFVDIDADADYDLFCGENAVPAIPSISLYINTGTPTNPQMILYDPDYITNDDFLAIVLPVLADIDADNDFDLFITDNDGHFFYYENEGNSLSPNFSLIDTFWQGIQFAYPHSGHKGFTFGDLDEDGDLDMLLQSPWQNNLFFYRNIGTPQVPNMYLESEEFFDYSVDFIYRPYLADIDSDDDLDLFVGDEAGGIFFFRNVTGQNEVGPRRPDVPFPRLDFSIGPNPANPITWISFTLPSPQEATLAVYNILGAKVTTLTSGIQPPGTHSFIWNAADYSSGVYIIQLETPQQRSAERVTVVK</sequence>
<dbReference type="InterPro" id="IPR028994">
    <property type="entry name" value="Integrin_alpha_N"/>
</dbReference>
<dbReference type="Pfam" id="PF13517">
    <property type="entry name" value="FG-GAP_3"/>
    <property type="match status" value="1"/>
</dbReference>
<dbReference type="InterPro" id="IPR026444">
    <property type="entry name" value="Secre_tail"/>
</dbReference>
<dbReference type="AlphaFoldDB" id="A0A532USS5"/>
<protein>
    <recommendedName>
        <fullName evidence="4">Secretion system C-terminal sorting domain-containing protein</fullName>
    </recommendedName>
</protein>
<comment type="caution">
    <text evidence="2">The sequence shown here is derived from an EMBL/GenBank/DDBJ whole genome shotgun (WGS) entry which is preliminary data.</text>
</comment>
<gene>
    <name evidence="2" type="ORF">CEE37_13600</name>
</gene>
<evidence type="ECO:0000313" key="2">
    <source>
        <dbReference type="EMBL" id="TKJ37990.1"/>
    </source>
</evidence>
<dbReference type="PANTHER" id="PTHR44103:SF1">
    <property type="entry name" value="PROPROTEIN CONVERTASE P"/>
    <property type="match status" value="1"/>
</dbReference>
<organism evidence="2 3">
    <name type="scientific">candidate division LCP-89 bacterium B3_LCP</name>
    <dbReference type="NCBI Taxonomy" id="2012998"/>
    <lineage>
        <taxon>Bacteria</taxon>
        <taxon>Pseudomonadati</taxon>
        <taxon>Bacteria division LCP-89</taxon>
    </lineage>
</organism>
<dbReference type="EMBL" id="NJBN01000011">
    <property type="protein sequence ID" value="TKJ37990.1"/>
    <property type="molecule type" value="Genomic_DNA"/>
</dbReference>
<dbReference type="Proteomes" id="UP000319619">
    <property type="component" value="Unassembled WGS sequence"/>
</dbReference>
<dbReference type="Gene3D" id="2.130.10.130">
    <property type="entry name" value="Integrin alpha, N-terminal"/>
    <property type="match status" value="1"/>
</dbReference>
<dbReference type="Gene3D" id="2.60.40.4070">
    <property type="match status" value="1"/>
</dbReference>
<evidence type="ECO:0008006" key="4">
    <source>
        <dbReference type="Google" id="ProtNLM"/>
    </source>
</evidence>